<keyword evidence="3" id="KW-1185">Reference proteome</keyword>
<evidence type="ECO:0000256" key="1">
    <source>
        <dbReference type="SAM" id="Phobius"/>
    </source>
</evidence>
<keyword evidence="1" id="KW-0472">Membrane</keyword>
<evidence type="ECO:0000313" key="2">
    <source>
        <dbReference type="EMBL" id="SMF75690.1"/>
    </source>
</evidence>
<dbReference type="STRING" id="1313296.SAMN05661091_1236"/>
<feature type="transmembrane region" description="Helical" evidence="1">
    <location>
        <begin position="147"/>
        <end position="167"/>
    </location>
</feature>
<dbReference type="EMBL" id="LT840184">
    <property type="protein sequence ID" value="SMF75690.1"/>
    <property type="molecule type" value="Genomic_DNA"/>
</dbReference>
<gene>
    <name evidence="2" type="ORF">SAMN05661091_1236</name>
</gene>
<feature type="transmembrane region" description="Helical" evidence="1">
    <location>
        <begin position="108"/>
        <end position="126"/>
    </location>
</feature>
<organism evidence="2 3">
    <name type="scientific">Paenibacillus uliginis N3/975</name>
    <dbReference type="NCBI Taxonomy" id="1313296"/>
    <lineage>
        <taxon>Bacteria</taxon>
        <taxon>Bacillati</taxon>
        <taxon>Bacillota</taxon>
        <taxon>Bacilli</taxon>
        <taxon>Bacillales</taxon>
        <taxon>Paenibacillaceae</taxon>
        <taxon>Paenibacillus</taxon>
    </lineage>
</organism>
<keyword evidence="1" id="KW-0812">Transmembrane</keyword>
<accession>A0A1X7GW66</accession>
<evidence type="ECO:0000313" key="3">
    <source>
        <dbReference type="Proteomes" id="UP000192940"/>
    </source>
</evidence>
<name>A0A1X7GW66_9BACL</name>
<feature type="transmembrane region" description="Helical" evidence="1">
    <location>
        <begin position="86"/>
        <end position="102"/>
    </location>
</feature>
<feature type="transmembrane region" description="Helical" evidence="1">
    <location>
        <begin position="187"/>
        <end position="209"/>
    </location>
</feature>
<keyword evidence="1" id="KW-1133">Transmembrane helix</keyword>
<dbReference type="NCBIfam" id="NF038403">
    <property type="entry name" value="perm_prefix_1"/>
    <property type="match status" value="1"/>
</dbReference>
<proteinExistence type="predicted"/>
<reference evidence="2 3" key="1">
    <citation type="submission" date="2017-04" db="EMBL/GenBank/DDBJ databases">
        <authorList>
            <person name="Afonso C.L."/>
            <person name="Miller P.J."/>
            <person name="Scott M.A."/>
            <person name="Spackman E."/>
            <person name="Goraichik I."/>
            <person name="Dimitrov K.M."/>
            <person name="Suarez D.L."/>
            <person name="Swayne D.E."/>
        </authorList>
    </citation>
    <scope>NUCLEOTIDE SEQUENCE [LARGE SCALE GENOMIC DNA]</scope>
    <source>
        <strain evidence="2 3">N3/975</strain>
    </source>
</reference>
<sequence>MTSRNDLEIFVDRLFANHRKTRAVLDLRNEVLSNLEAKVTDYMDNGMEYQHAVCLAIEDIEAIDNLIDDNQKIYINHFRYDMTQNVLLYTLIAWILTIPLRLMPMGMMANNLLILLIVLSGIFFFLSRSKKDEQRTAMINTVRVKRLSRVVWIIWGIYAAVITAYTLMTRFGSDLWFGRSIRIDGPYAFYVIVLEIVIPLITVIIPLLFHKADRLIQKYEVSE</sequence>
<protein>
    <submittedName>
        <fullName evidence="2">Uncharacterized protein</fullName>
    </submittedName>
</protein>
<dbReference type="Proteomes" id="UP000192940">
    <property type="component" value="Chromosome I"/>
</dbReference>
<dbReference type="InterPro" id="IPR047928">
    <property type="entry name" value="Perm_prefix_1"/>
</dbReference>
<dbReference type="AlphaFoldDB" id="A0A1X7GW66"/>